<dbReference type="Proteomes" id="UP001054945">
    <property type="component" value="Unassembled WGS sequence"/>
</dbReference>
<comment type="caution">
    <text evidence="2">The sequence shown here is derived from an EMBL/GenBank/DDBJ whole genome shotgun (WGS) entry which is preliminary data.</text>
</comment>
<name>A0AAV4TBZ7_CAEEX</name>
<proteinExistence type="predicted"/>
<dbReference type="EMBL" id="BPLR01010909">
    <property type="protein sequence ID" value="GIY42922.1"/>
    <property type="molecule type" value="Genomic_DNA"/>
</dbReference>
<protein>
    <submittedName>
        <fullName evidence="2">Uncharacterized protein</fullName>
    </submittedName>
</protein>
<evidence type="ECO:0000313" key="2">
    <source>
        <dbReference type="EMBL" id="GIY42922.1"/>
    </source>
</evidence>
<organism evidence="2 3">
    <name type="scientific">Caerostris extrusa</name>
    <name type="common">Bark spider</name>
    <name type="synonym">Caerostris bankana</name>
    <dbReference type="NCBI Taxonomy" id="172846"/>
    <lineage>
        <taxon>Eukaryota</taxon>
        <taxon>Metazoa</taxon>
        <taxon>Ecdysozoa</taxon>
        <taxon>Arthropoda</taxon>
        <taxon>Chelicerata</taxon>
        <taxon>Arachnida</taxon>
        <taxon>Araneae</taxon>
        <taxon>Araneomorphae</taxon>
        <taxon>Entelegynae</taxon>
        <taxon>Araneoidea</taxon>
        <taxon>Araneidae</taxon>
        <taxon>Caerostris</taxon>
    </lineage>
</organism>
<feature type="chain" id="PRO_5043932546" evidence="1">
    <location>
        <begin position="23"/>
        <end position="94"/>
    </location>
</feature>
<evidence type="ECO:0000313" key="3">
    <source>
        <dbReference type="Proteomes" id="UP001054945"/>
    </source>
</evidence>
<feature type="signal peptide" evidence="1">
    <location>
        <begin position="1"/>
        <end position="22"/>
    </location>
</feature>
<evidence type="ECO:0000256" key="1">
    <source>
        <dbReference type="SAM" id="SignalP"/>
    </source>
</evidence>
<reference evidence="2 3" key="1">
    <citation type="submission" date="2021-06" db="EMBL/GenBank/DDBJ databases">
        <title>Caerostris extrusa draft genome.</title>
        <authorList>
            <person name="Kono N."/>
            <person name="Arakawa K."/>
        </authorList>
    </citation>
    <scope>NUCLEOTIDE SEQUENCE [LARGE SCALE GENOMIC DNA]</scope>
</reference>
<accession>A0AAV4TBZ7</accession>
<dbReference type="AlphaFoldDB" id="A0AAV4TBZ7"/>
<keyword evidence="1" id="KW-0732">Signal</keyword>
<keyword evidence="3" id="KW-1185">Reference proteome</keyword>
<sequence>MCGPPLMHTLFGRHSLLMCVQVLFHQMDSTATLLSGSGISELLDNTIFQLPFEMPCGFSTTGLHPISERTSVYNSTLSSIDSAIGDQSLGLHVY</sequence>
<gene>
    <name evidence="2" type="ORF">CEXT_608411</name>
</gene>